<dbReference type="Proteomes" id="UP001266305">
    <property type="component" value="Unassembled WGS sequence"/>
</dbReference>
<reference evidence="2 3" key="1">
    <citation type="submission" date="2023-05" db="EMBL/GenBank/DDBJ databases">
        <title>B98-5 Cell Line De Novo Hybrid Assembly: An Optical Mapping Approach.</title>
        <authorList>
            <person name="Kananen K."/>
            <person name="Auerbach J.A."/>
            <person name="Kautto E."/>
            <person name="Blachly J.S."/>
        </authorList>
    </citation>
    <scope>NUCLEOTIDE SEQUENCE [LARGE SCALE GENOMIC DNA]</scope>
    <source>
        <strain evidence="2">B95-8</strain>
        <tissue evidence="2">Cell line</tissue>
    </source>
</reference>
<name>A0ABQ9UN35_SAGOE</name>
<dbReference type="EMBL" id="JASSZA010000011">
    <property type="protein sequence ID" value="KAK2097687.1"/>
    <property type="molecule type" value="Genomic_DNA"/>
</dbReference>
<accession>A0ABQ9UN35</accession>
<evidence type="ECO:0000313" key="2">
    <source>
        <dbReference type="EMBL" id="KAK2097687.1"/>
    </source>
</evidence>
<feature type="region of interest" description="Disordered" evidence="1">
    <location>
        <begin position="37"/>
        <end position="86"/>
    </location>
</feature>
<organism evidence="2 3">
    <name type="scientific">Saguinus oedipus</name>
    <name type="common">Cotton-top tamarin</name>
    <name type="synonym">Oedipomidas oedipus</name>
    <dbReference type="NCBI Taxonomy" id="9490"/>
    <lineage>
        <taxon>Eukaryota</taxon>
        <taxon>Metazoa</taxon>
        <taxon>Chordata</taxon>
        <taxon>Craniata</taxon>
        <taxon>Vertebrata</taxon>
        <taxon>Euteleostomi</taxon>
        <taxon>Mammalia</taxon>
        <taxon>Eutheria</taxon>
        <taxon>Euarchontoglires</taxon>
        <taxon>Primates</taxon>
        <taxon>Haplorrhini</taxon>
        <taxon>Platyrrhini</taxon>
        <taxon>Cebidae</taxon>
        <taxon>Callitrichinae</taxon>
        <taxon>Saguinus</taxon>
    </lineage>
</organism>
<sequence length="132" mass="14239">MEGQAARWSWQPRVLREHRQGRSGWFPATLRPRGASSGRFQVLSSNPNAGRTAGTCSSGRSCLKGSGKRDVMETGSLRSKSRGLGAGECCQETDGGGVCCQKGNPVELAKFQACAVVSNQRILGPRRWVFLL</sequence>
<evidence type="ECO:0000313" key="3">
    <source>
        <dbReference type="Proteomes" id="UP001266305"/>
    </source>
</evidence>
<gene>
    <name evidence="2" type="ORF">P7K49_023138</name>
</gene>
<comment type="caution">
    <text evidence="2">The sequence shown here is derived from an EMBL/GenBank/DDBJ whole genome shotgun (WGS) entry which is preliminary data.</text>
</comment>
<protein>
    <submittedName>
        <fullName evidence="2">Uncharacterized protein</fullName>
    </submittedName>
</protein>
<keyword evidence="3" id="KW-1185">Reference proteome</keyword>
<proteinExistence type="predicted"/>
<evidence type="ECO:0000256" key="1">
    <source>
        <dbReference type="SAM" id="MobiDB-lite"/>
    </source>
</evidence>
<feature type="compositionally biased region" description="Polar residues" evidence="1">
    <location>
        <begin position="38"/>
        <end position="60"/>
    </location>
</feature>